<proteinExistence type="predicted"/>
<dbReference type="InterPro" id="IPR005302">
    <property type="entry name" value="MoCF_Sase_C"/>
</dbReference>
<evidence type="ECO:0000313" key="3">
    <source>
        <dbReference type="Proteomes" id="UP001597561"/>
    </source>
</evidence>
<dbReference type="PANTHER" id="PTHR36930:SF1">
    <property type="entry name" value="MOSC DOMAIN-CONTAINING PROTEIN"/>
    <property type="match status" value="1"/>
</dbReference>
<name>A0ABW5ZGX8_9BACL</name>
<accession>A0ABW5ZGX8</accession>
<dbReference type="InterPro" id="IPR005303">
    <property type="entry name" value="MOCOS_middle"/>
</dbReference>
<dbReference type="Proteomes" id="UP001597561">
    <property type="component" value="Unassembled WGS sequence"/>
</dbReference>
<dbReference type="PROSITE" id="PS51340">
    <property type="entry name" value="MOSC"/>
    <property type="match status" value="1"/>
</dbReference>
<dbReference type="Gene3D" id="2.40.33.20">
    <property type="entry name" value="PK beta-barrel domain-like"/>
    <property type="match status" value="1"/>
</dbReference>
<protein>
    <submittedName>
        <fullName evidence="2">MOSC domain-containing protein</fullName>
    </submittedName>
</protein>
<reference evidence="3" key="1">
    <citation type="journal article" date="2019" name="Int. J. Syst. Evol. Microbiol.">
        <title>The Global Catalogue of Microorganisms (GCM) 10K type strain sequencing project: providing services to taxonomists for standard genome sequencing and annotation.</title>
        <authorList>
            <consortium name="The Broad Institute Genomics Platform"/>
            <consortium name="The Broad Institute Genome Sequencing Center for Infectious Disease"/>
            <person name="Wu L."/>
            <person name="Ma J."/>
        </authorList>
    </citation>
    <scope>NUCLEOTIDE SEQUENCE [LARGE SCALE GENOMIC DNA]</scope>
    <source>
        <strain evidence="3">KCTC 13528</strain>
    </source>
</reference>
<dbReference type="Pfam" id="PF03473">
    <property type="entry name" value="MOSC"/>
    <property type="match status" value="1"/>
</dbReference>
<dbReference type="EMBL" id="JBHUPG010000012">
    <property type="protein sequence ID" value="MFD2911771.1"/>
    <property type="molecule type" value="Genomic_DNA"/>
</dbReference>
<comment type="caution">
    <text evidence="2">The sequence shown here is derived from an EMBL/GenBank/DDBJ whole genome shotgun (WGS) entry which is preliminary data.</text>
</comment>
<keyword evidence="3" id="KW-1185">Reference proteome</keyword>
<gene>
    <name evidence="2" type="ORF">ACFS5P_07765</name>
</gene>
<evidence type="ECO:0000259" key="1">
    <source>
        <dbReference type="PROSITE" id="PS51340"/>
    </source>
</evidence>
<dbReference type="RefSeq" id="WP_204729531.1">
    <property type="nucleotide sequence ID" value="NZ_JAFBDK010000008.1"/>
</dbReference>
<dbReference type="PANTHER" id="PTHR36930">
    <property type="entry name" value="METAL-SULFUR CLUSTER BIOSYNTHESIS PROTEINS YUAD-RELATED"/>
    <property type="match status" value="1"/>
</dbReference>
<dbReference type="Pfam" id="PF03476">
    <property type="entry name" value="MOSC_N"/>
    <property type="match status" value="1"/>
</dbReference>
<dbReference type="InterPro" id="IPR052716">
    <property type="entry name" value="MOSC_domain"/>
</dbReference>
<evidence type="ECO:0000313" key="2">
    <source>
        <dbReference type="EMBL" id="MFD2911771.1"/>
    </source>
</evidence>
<dbReference type="InterPro" id="IPR011037">
    <property type="entry name" value="Pyrv_Knase-like_insert_dom_sf"/>
</dbReference>
<organism evidence="2 3">
    <name type="scientific">Jeotgalibacillus terrae</name>
    <dbReference type="NCBI Taxonomy" id="587735"/>
    <lineage>
        <taxon>Bacteria</taxon>
        <taxon>Bacillati</taxon>
        <taxon>Bacillota</taxon>
        <taxon>Bacilli</taxon>
        <taxon>Bacillales</taxon>
        <taxon>Caryophanaceae</taxon>
        <taxon>Jeotgalibacillus</taxon>
    </lineage>
</organism>
<feature type="domain" description="MOSC" evidence="1">
    <location>
        <begin position="90"/>
        <end position="237"/>
    </location>
</feature>
<sequence>MKTIGRLHTIIRHPVKSLSGEEVVKTRLMSYGLYGDRSHAFLEGERYHTATQNPKMVGYSAAFEGEESDNSYPPVRITSPDGQRFYWHEDRCLEEFQQLAGKTLLKEVHTPQHVPLGAIEEEHILIVNEASVTALEEETGKQIDWRRFRPNFVVTLSDGVPFSEEHMAGKKLQIGSAEIEIVRPCERCSIINIDPSSTAIDPLVLKTVYQKHGNNFGMYATIRKTGVVSVGDEIVMVGEVIKNG</sequence>
<dbReference type="SUPFAM" id="SSF50800">
    <property type="entry name" value="PK beta-barrel domain-like"/>
    <property type="match status" value="1"/>
</dbReference>